<protein>
    <submittedName>
        <fullName evidence="1">Uncharacterized protein</fullName>
    </submittedName>
</protein>
<reference evidence="1 2" key="1">
    <citation type="submission" date="2024-09" db="EMBL/GenBank/DDBJ databases">
        <title>Chromosome-scale assembly of Riccia sorocarpa.</title>
        <authorList>
            <person name="Paukszto L."/>
        </authorList>
    </citation>
    <scope>NUCLEOTIDE SEQUENCE [LARGE SCALE GENOMIC DNA]</scope>
    <source>
        <strain evidence="1">LP-2024</strain>
        <tissue evidence="1">Aerial parts of the thallus</tissue>
    </source>
</reference>
<organism evidence="1 2">
    <name type="scientific">Riccia sorocarpa</name>
    <dbReference type="NCBI Taxonomy" id="122646"/>
    <lineage>
        <taxon>Eukaryota</taxon>
        <taxon>Viridiplantae</taxon>
        <taxon>Streptophyta</taxon>
        <taxon>Embryophyta</taxon>
        <taxon>Marchantiophyta</taxon>
        <taxon>Marchantiopsida</taxon>
        <taxon>Marchantiidae</taxon>
        <taxon>Marchantiales</taxon>
        <taxon>Ricciaceae</taxon>
        <taxon>Riccia</taxon>
    </lineage>
</organism>
<accession>A0ABD3HI02</accession>
<evidence type="ECO:0000313" key="2">
    <source>
        <dbReference type="Proteomes" id="UP001633002"/>
    </source>
</evidence>
<proteinExistence type="predicted"/>
<dbReference type="AlphaFoldDB" id="A0ABD3HI02"/>
<dbReference type="EMBL" id="JBJQOH010000003">
    <property type="protein sequence ID" value="KAL3691033.1"/>
    <property type="molecule type" value="Genomic_DNA"/>
</dbReference>
<gene>
    <name evidence="1" type="ORF">R1sor_004684</name>
</gene>
<sequence length="153" mass="17260">MAPHSHVRDQTWWRTPWIKEAESEIFGKTQVMEETIPEMDEENLEVSGVDLSIDLWDVTSPSSMHADVDEEDDGDDLSFIGHETRHVMTEVLNDALSVEPGCRVDPMMTHEGNKIYKASLVNLLIAQCYLIPKLNMRLPGEGKPTPENSIGNK</sequence>
<keyword evidence="2" id="KW-1185">Reference proteome</keyword>
<name>A0ABD3HI02_9MARC</name>
<comment type="caution">
    <text evidence="1">The sequence shown here is derived from an EMBL/GenBank/DDBJ whole genome shotgun (WGS) entry which is preliminary data.</text>
</comment>
<dbReference type="Proteomes" id="UP001633002">
    <property type="component" value="Unassembled WGS sequence"/>
</dbReference>
<evidence type="ECO:0000313" key="1">
    <source>
        <dbReference type="EMBL" id="KAL3691033.1"/>
    </source>
</evidence>